<proteinExistence type="predicted"/>
<sequence length="205" mass="22988">MIHVRKTGTSDRRGLDARIGGNKTLAYPRGNLISLELPEKQWPNTLPNNKKGGHVLSETRSAHKTPVAPIHGCRDSAFQRLYKAPLCLVLSTHEISKLIHLLILILVHLEDFYSLLLDFPFELPIPHHISHFYGVRSTSRLAGFWHTQGQARPRAGGGGNLVEKSTRTVGIIPAGTARKADGSYIWMSICHDRRFRLTSVVSRRF</sequence>
<gene>
    <name evidence="1" type="ORF">B0H66DRAFT_334327</name>
</gene>
<keyword evidence="2" id="KW-1185">Reference proteome</keyword>
<evidence type="ECO:0000313" key="1">
    <source>
        <dbReference type="EMBL" id="KAK3315114.1"/>
    </source>
</evidence>
<dbReference type="EMBL" id="JAUEDM010000006">
    <property type="protein sequence ID" value="KAK3315114.1"/>
    <property type="molecule type" value="Genomic_DNA"/>
</dbReference>
<evidence type="ECO:0000313" key="2">
    <source>
        <dbReference type="Proteomes" id="UP001283341"/>
    </source>
</evidence>
<organism evidence="1 2">
    <name type="scientific">Apodospora peruviana</name>
    <dbReference type="NCBI Taxonomy" id="516989"/>
    <lineage>
        <taxon>Eukaryota</taxon>
        <taxon>Fungi</taxon>
        <taxon>Dikarya</taxon>
        <taxon>Ascomycota</taxon>
        <taxon>Pezizomycotina</taxon>
        <taxon>Sordariomycetes</taxon>
        <taxon>Sordariomycetidae</taxon>
        <taxon>Sordariales</taxon>
        <taxon>Lasiosphaeriaceae</taxon>
        <taxon>Apodospora</taxon>
    </lineage>
</organism>
<reference evidence="1" key="2">
    <citation type="submission" date="2023-06" db="EMBL/GenBank/DDBJ databases">
        <authorList>
            <consortium name="Lawrence Berkeley National Laboratory"/>
            <person name="Haridas S."/>
            <person name="Hensen N."/>
            <person name="Bonometti L."/>
            <person name="Westerberg I."/>
            <person name="Brannstrom I.O."/>
            <person name="Guillou S."/>
            <person name="Cros-Aarteil S."/>
            <person name="Calhoun S."/>
            <person name="Kuo A."/>
            <person name="Mondo S."/>
            <person name="Pangilinan J."/>
            <person name="Riley R."/>
            <person name="Labutti K."/>
            <person name="Andreopoulos B."/>
            <person name="Lipzen A."/>
            <person name="Chen C."/>
            <person name="Yanf M."/>
            <person name="Daum C."/>
            <person name="Ng V."/>
            <person name="Clum A."/>
            <person name="Steindorff A."/>
            <person name="Ohm R."/>
            <person name="Martin F."/>
            <person name="Silar P."/>
            <person name="Natvig D."/>
            <person name="Lalanne C."/>
            <person name="Gautier V."/>
            <person name="Ament-Velasquez S.L."/>
            <person name="Kruys A."/>
            <person name="Hutchinson M.I."/>
            <person name="Powell A.J."/>
            <person name="Barry K."/>
            <person name="Miller A.N."/>
            <person name="Grigoriev I.V."/>
            <person name="Debuchy R."/>
            <person name="Gladieux P."/>
            <person name="Thoren M.H."/>
            <person name="Johannesson H."/>
        </authorList>
    </citation>
    <scope>NUCLEOTIDE SEQUENCE</scope>
    <source>
        <strain evidence="1">CBS 118394</strain>
    </source>
</reference>
<dbReference type="AlphaFoldDB" id="A0AAE0HY97"/>
<reference evidence="1" key="1">
    <citation type="journal article" date="2023" name="Mol. Phylogenet. Evol.">
        <title>Genome-scale phylogeny and comparative genomics of the fungal order Sordariales.</title>
        <authorList>
            <person name="Hensen N."/>
            <person name="Bonometti L."/>
            <person name="Westerberg I."/>
            <person name="Brannstrom I.O."/>
            <person name="Guillou S."/>
            <person name="Cros-Aarteil S."/>
            <person name="Calhoun S."/>
            <person name="Haridas S."/>
            <person name="Kuo A."/>
            <person name="Mondo S."/>
            <person name="Pangilinan J."/>
            <person name="Riley R."/>
            <person name="LaButti K."/>
            <person name="Andreopoulos B."/>
            <person name="Lipzen A."/>
            <person name="Chen C."/>
            <person name="Yan M."/>
            <person name="Daum C."/>
            <person name="Ng V."/>
            <person name="Clum A."/>
            <person name="Steindorff A."/>
            <person name="Ohm R.A."/>
            <person name="Martin F."/>
            <person name="Silar P."/>
            <person name="Natvig D.O."/>
            <person name="Lalanne C."/>
            <person name="Gautier V."/>
            <person name="Ament-Velasquez S.L."/>
            <person name="Kruys A."/>
            <person name="Hutchinson M.I."/>
            <person name="Powell A.J."/>
            <person name="Barry K."/>
            <person name="Miller A.N."/>
            <person name="Grigoriev I.V."/>
            <person name="Debuchy R."/>
            <person name="Gladieux P."/>
            <person name="Hiltunen Thoren M."/>
            <person name="Johannesson H."/>
        </authorList>
    </citation>
    <scope>NUCLEOTIDE SEQUENCE</scope>
    <source>
        <strain evidence="1">CBS 118394</strain>
    </source>
</reference>
<accession>A0AAE0HY97</accession>
<protein>
    <submittedName>
        <fullName evidence="1">Uncharacterized protein</fullName>
    </submittedName>
</protein>
<dbReference type="Proteomes" id="UP001283341">
    <property type="component" value="Unassembled WGS sequence"/>
</dbReference>
<name>A0AAE0HY97_9PEZI</name>
<comment type="caution">
    <text evidence="1">The sequence shown here is derived from an EMBL/GenBank/DDBJ whole genome shotgun (WGS) entry which is preliminary data.</text>
</comment>